<sequence>MKKKISIIDVLFKEIEKEVVLTVEDGFSIIDLKPMGQMLVDSDHLSFIYIAEINDEYSYLTIPHSIWSQFKQALDLGSAVYLTDRIERIQLPGFMEELRYLIENIKENSNYGEEMVAKVESTF</sequence>
<protein>
    <submittedName>
        <fullName evidence="1">Uncharacterized protein</fullName>
    </submittedName>
</protein>
<dbReference type="RefSeq" id="WP_151533916.1">
    <property type="nucleotide sequence ID" value="NZ_WBOS01000002.1"/>
</dbReference>
<dbReference type="OrthoDB" id="2966478at2"/>
<dbReference type="Proteomes" id="UP000481030">
    <property type="component" value="Unassembled WGS sequence"/>
</dbReference>
<proteinExistence type="predicted"/>
<evidence type="ECO:0000313" key="2">
    <source>
        <dbReference type="Proteomes" id="UP000481030"/>
    </source>
</evidence>
<keyword evidence="2" id="KW-1185">Reference proteome</keyword>
<accession>A0A6L3V8K4</accession>
<comment type="caution">
    <text evidence="1">The sequence shown here is derived from an EMBL/GenBank/DDBJ whole genome shotgun (WGS) entry which is preliminary data.</text>
</comment>
<dbReference type="Pfam" id="PF19785">
    <property type="entry name" value="UPF0738"/>
    <property type="match status" value="1"/>
</dbReference>
<dbReference type="InterPro" id="IPR020908">
    <property type="entry name" value="UPF0738"/>
</dbReference>
<evidence type="ECO:0000313" key="1">
    <source>
        <dbReference type="EMBL" id="KAB2337228.1"/>
    </source>
</evidence>
<dbReference type="EMBL" id="WBOS01000002">
    <property type="protein sequence ID" value="KAB2337228.1"/>
    <property type="molecule type" value="Genomic_DNA"/>
</dbReference>
<organism evidence="1 2">
    <name type="scientific">Cytobacillus depressus</name>
    <dbReference type="NCBI Taxonomy" id="1602942"/>
    <lineage>
        <taxon>Bacteria</taxon>
        <taxon>Bacillati</taxon>
        <taxon>Bacillota</taxon>
        <taxon>Bacilli</taxon>
        <taxon>Bacillales</taxon>
        <taxon>Bacillaceae</taxon>
        <taxon>Cytobacillus</taxon>
    </lineage>
</organism>
<gene>
    <name evidence="1" type="ORF">F7731_06300</name>
</gene>
<dbReference type="AlphaFoldDB" id="A0A6L3V8K4"/>
<name>A0A6L3V8K4_9BACI</name>
<reference evidence="1 2" key="1">
    <citation type="journal article" date="2016" name="Antonie Van Leeuwenhoek">
        <title>Bacillus depressus sp. nov., isolated from soil of a sunflower field.</title>
        <authorList>
            <person name="Wei X."/>
            <person name="Xin D."/>
            <person name="Xin Y."/>
            <person name="Zhang H."/>
            <person name="Wang T."/>
            <person name="Zhang J."/>
        </authorList>
    </citation>
    <scope>NUCLEOTIDE SEQUENCE [LARGE SCALE GENOMIC DNA]</scope>
    <source>
        <strain evidence="1 2">BZ1</strain>
    </source>
</reference>